<sequence>MQVIVKVKKIGGSLMARIPSEAVKELSLKEDDEVQIELSKKRKSYFGVFKGVGEFTEDDRLESRL</sequence>
<gene>
    <name evidence="2" type="ORF">HA254_05555</name>
</gene>
<dbReference type="EMBL" id="DUGC01000087">
    <property type="protein sequence ID" value="HIH10103.1"/>
    <property type="molecule type" value="Genomic_DNA"/>
</dbReference>
<dbReference type="Pfam" id="PF04014">
    <property type="entry name" value="MazE_antitoxin"/>
    <property type="match status" value="1"/>
</dbReference>
<dbReference type="GO" id="GO:0003677">
    <property type="term" value="F:DNA binding"/>
    <property type="evidence" value="ECO:0007669"/>
    <property type="project" value="InterPro"/>
</dbReference>
<dbReference type="SUPFAM" id="SSF89447">
    <property type="entry name" value="AbrB/MazE/MraZ-like"/>
    <property type="match status" value="1"/>
</dbReference>
<reference evidence="3" key="1">
    <citation type="journal article" date="2020" name="bioRxiv">
        <title>A rank-normalized archaeal taxonomy based on genome phylogeny resolves widespread incomplete and uneven classifications.</title>
        <authorList>
            <person name="Rinke C."/>
            <person name="Chuvochina M."/>
            <person name="Mussig A.J."/>
            <person name="Chaumeil P.-A."/>
            <person name="Waite D.W."/>
            <person name="Whitman W.B."/>
            <person name="Parks D.H."/>
            <person name="Hugenholtz P."/>
        </authorList>
    </citation>
    <scope>NUCLEOTIDE SEQUENCE [LARGE SCALE GENOMIC DNA]</scope>
</reference>
<organism evidence="2 3">
    <name type="scientific">Candidatus Iainarchaeum sp</name>
    <dbReference type="NCBI Taxonomy" id="3101447"/>
    <lineage>
        <taxon>Archaea</taxon>
        <taxon>Candidatus Iainarchaeota</taxon>
        <taxon>Candidatus Iainarchaeia</taxon>
        <taxon>Candidatus Iainarchaeales</taxon>
        <taxon>Candidatus Iainarchaeaceae</taxon>
        <taxon>Candidatus Iainarchaeum</taxon>
    </lineage>
</organism>
<name>A0A7J4IX28_9ARCH</name>
<feature type="domain" description="SpoVT-AbrB" evidence="1">
    <location>
        <begin position="7"/>
        <end position="38"/>
    </location>
</feature>
<evidence type="ECO:0000313" key="3">
    <source>
        <dbReference type="Proteomes" id="UP000565078"/>
    </source>
</evidence>
<accession>A0A7J4IX28</accession>
<dbReference type="InterPro" id="IPR037914">
    <property type="entry name" value="SpoVT-AbrB_sf"/>
</dbReference>
<dbReference type="AlphaFoldDB" id="A0A7J4IX28"/>
<protein>
    <recommendedName>
        <fullName evidence="1">SpoVT-AbrB domain-containing protein</fullName>
    </recommendedName>
</protein>
<dbReference type="Gene3D" id="2.10.260.10">
    <property type="match status" value="1"/>
</dbReference>
<evidence type="ECO:0000259" key="1">
    <source>
        <dbReference type="Pfam" id="PF04014"/>
    </source>
</evidence>
<dbReference type="Proteomes" id="UP000565078">
    <property type="component" value="Unassembled WGS sequence"/>
</dbReference>
<evidence type="ECO:0000313" key="2">
    <source>
        <dbReference type="EMBL" id="HIH10103.1"/>
    </source>
</evidence>
<dbReference type="InterPro" id="IPR007159">
    <property type="entry name" value="SpoVT-AbrB_dom"/>
</dbReference>
<comment type="caution">
    <text evidence="2">The sequence shown here is derived from an EMBL/GenBank/DDBJ whole genome shotgun (WGS) entry which is preliminary data.</text>
</comment>
<proteinExistence type="predicted"/>